<feature type="region of interest" description="Disordered" evidence="1">
    <location>
        <begin position="451"/>
        <end position="806"/>
    </location>
</feature>
<feature type="compositionally biased region" description="Basic and acidic residues" evidence="1">
    <location>
        <begin position="103"/>
        <end position="115"/>
    </location>
</feature>
<evidence type="ECO:0000256" key="1">
    <source>
        <dbReference type="SAM" id="MobiDB-lite"/>
    </source>
</evidence>
<dbReference type="AlphaFoldDB" id="A0A316U522"/>
<feature type="compositionally biased region" description="Acidic residues" evidence="1">
    <location>
        <begin position="792"/>
        <end position="806"/>
    </location>
</feature>
<dbReference type="GeneID" id="37016716"/>
<evidence type="ECO:0000313" key="2">
    <source>
        <dbReference type="EMBL" id="PWN20300.1"/>
    </source>
</evidence>
<feature type="compositionally biased region" description="Polar residues" evidence="1">
    <location>
        <begin position="509"/>
        <end position="540"/>
    </location>
</feature>
<proteinExistence type="predicted"/>
<feature type="compositionally biased region" description="Gly residues" evidence="1">
    <location>
        <begin position="730"/>
        <end position="745"/>
    </location>
</feature>
<dbReference type="EMBL" id="KZ819328">
    <property type="protein sequence ID" value="PWN20300.1"/>
    <property type="molecule type" value="Genomic_DNA"/>
</dbReference>
<name>A0A316U522_9BASI</name>
<protein>
    <submittedName>
        <fullName evidence="2">Uncharacterized protein</fullName>
    </submittedName>
</protein>
<feature type="compositionally biased region" description="Polar residues" evidence="1">
    <location>
        <begin position="384"/>
        <end position="400"/>
    </location>
</feature>
<feature type="compositionally biased region" description="Basic and acidic residues" evidence="1">
    <location>
        <begin position="9"/>
        <end position="19"/>
    </location>
</feature>
<organism evidence="2 3">
    <name type="scientific">Pseudomicrostroma glucosiphilum</name>
    <dbReference type="NCBI Taxonomy" id="1684307"/>
    <lineage>
        <taxon>Eukaryota</taxon>
        <taxon>Fungi</taxon>
        <taxon>Dikarya</taxon>
        <taxon>Basidiomycota</taxon>
        <taxon>Ustilaginomycotina</taxon>
        <taxon>Exobasidiomycetes</taxon>
        <taxon>Microstromatales</taxon>
        <taxon>Microstromatales incertae sedis</taxon>
        <taxon>Pseudomicrostroma</taxon>
    </lineage>
</organism>
<keyword evidence="3" id="KW-1185">Reference proteome</keyword>
<gene>
    <name evidence="2" type="ORF">BCV69DRAFT_312895</name>
</gene>
<feature type="compositionally biased region" description="Low complexity" evidence="1">
    <location>
        <begin position="167"/>
        <end position="210"/>
    </location>
</feature>
<feature type="region of interest" description="Disordered" evidence="1">
    <location>
        <begin position="1"/>
        <end position="269"/>
    </location>
</feature>
<dbReference type="RefSeq" id="XP_025347460.1">
    <property type="nucleotide sequence ID" value="XM_025494982.1"/>
</dbReference>
<sequence length="822" mass="84473">MSSFFDSLNFHREPNRPSEDPSGSNTYRSSSSSARVASHGSSSRASTSSAVAGPSSRPYGSRDTSHAARGGRQETVSARRSEANSSTTTADRPSVGASAIDEDVSHEAFRQDEGPRVFWDVPPSTFIRDWAKANPPDQEDTRRAGEVGGSKDSRGWRDDAWTDRLLRSAAASDGPAPSSRGGKWSRQASTASTTSTASNSTSRTNSTSAGTTGGVGPLRALKGRSSTINRRSKSLRNAKPASGFRRHVSTSAVLDESKGSSSNSHPSALAALCGGKNQAERVNKLLADLGLAFQEESGRGPDYEDEDGGEAAADVSMDSIHTVCDPGFSMEADSVTPGRSKATTPAHTSSGKTLTAGNTPQPPLTLTASQRRLSAGGGGKGGIPNSSWERTLTFPPSGSPATGGPQFRTGEAMSVTPDVDIDVDVGSDDEDGFWDEALLADLPLLSGIEEDQEGYFSGGPVRAPSLHSPQQTVPLASPEPKAAIAAAALGKRRDPPTPSPDEKMATSVAEISTASHSASVVESRSPSPTKMQRWSRASSRGTDRTLPEKAAQLPRSGDAQEPDQDAVPAAQPAQRSRTRSAAAAAAAVEKSAARPVAVPAADQASSISRGTSPEVPTAAARSRPLLRSSTAATTRQPSRVSSSTSPFKSTDSTTGSTSATSSARRAASPATFYGASPSRSESASASASTSTTTRSLTTGMTTSRPAGLSRRSAGMSNSLSAGSGMTLLRGGSGGGRRGSGSGGETGAATGVKASFKMPSRRALPTVPPHLEVSSAQHHAAGETETGTGTGTAEDDSFGDLEGIDASDLDLEEIEKVMSANGY</sequence>
<feature type="compositionally biased region" description="Low complexity" evidence="1">
    <location>
        <begin position="22"/>
        <end position="53"/>
    </location>
</feature>
<reference evidence="2 3" key="1">
    <citation type="journal article" date="2018" name="Mol. Biol. Evol.">
        <title>Broad Genomic Sampling Reveals a Smut Pathogenic Ancestry of the Fungal Clade Ustilaginomycotina.</title>
        <authorList>
            <person name="Kijpornyongpan T."/>
            <person name="Mondo S.J."/>
            <person name="Barry K."/>
            <person name="Sandor L."/>
            <person name="Lee J."/>
            <person name="Lipzen A."/>
            <person name="Pangilinan J."/>
            <person name="LaButti K."/>
            <person name="Hainaut M."/>
            <person name="Henrissat B."/>
            <person name="Grigoriev I.V."/>
            <person name="Spatafora J.W."/>
            <person name="Aime M.C."/>
        </authorList>
    </citation>
    <scope>NUCLEOTIDE SEQUENCE [LARGE SCALE GENOMIC DNA]</scope>
    <source>
        <strain evidence="2 3">MCA 4718</strain>
    </source>
</reference>
<dbReference type="Proteomes" id="UP000245942">
    <property type="component" value="Unassembled WGS sequence"/>
</dbReference>
<evidence type="ECO:0000313" key="3">
    <source>
        <dbReference type="Proteomes" id="UP000245942"/>
    </source>
</evidence>
<feature type="compositionally biased region" description="Acidic residues" evidence="1">
    <location>
        <begin position="419"/>
        <end position="428"/>
    </location>
</feature>
<accession>A0A316U522</accession>
<feature type="compositionally biased region" description="Low complexity" evidence="1">
    <location>
        <begin position="633"/>
        <end position="704"/>
    </location>
</feature>
<feature type="compositionally biased region" description="Basic and acidic residues" evidence="1">
    <location>
        <begin position="491"/>
        <end position="504"/>
    </location>
</feature>
<feature type="compositionally biased region" description="Polar residues" evidence="1">
    <location>
        <begin position="341"/>
        <end position="372"/>
    </location>
</feature>
<feature type="region of interest" description="Disordered" evidence="1">
    <location>
        <begin position="322"/>
        <end position="428"/>
    </location>
</feature>
<feature type="compositionally biased region" description="Low complexity" evidence="1">
    <location>
        <begin position="565"/>
        <end position="597"/>
    </location>
</feature>
<feature type="compositionally biased region" description="Basic and acidic residues" evidence="1">
    <location>
        <begin position="139"/>
        <end position="166"/>
    </location>
</feature>